<sequence length="538" mass="58835" precursor="true">MFFAIKRPLHHWMPGLTSLWLVACLFASSVQGDEPKTAPDFTSLPELMTISPASPIALPPITQPESPTMTWQHLDSVPIKNSFTDSHWTADPSNDARLEASCNDAPGNDASGIQPQQPQSTVTPIPTAPSMTGRFPVMPAMLQEDLPAPSPSILFGTGGVALLPDNNGPTQAASFGSGVGVDFYSEPLFEGGLLIRGTDAVLKIGGYVKTDFIYDFNPIDSPDTFITTEIPVGAPPRTNYRIHARQTRLSLDTRWRTGGETLKMYVEADFFSDGDRLRLRHAYGNVGEFTIGHTWTAFTDVAAAPRTLDFEGSVSSVNRRKALIRWKRILVPDHLSWSLSIEDALFVVETLPLVLGESRSPVPDLVTNLRYTNDWTSSQVAVLFREGGFQPLDQQTVRGDGWGVNLTSVVALIDEFQVYSQILVGDGIGSFRSLPDAVYDPSFGTITQPLFGWMVGCTVQWSEKYSSNFTYAENTLDTQVSGFANDVAETSYLAANLIWSPAKRVYAGVEYLYGTRQNADGASADANRLQFSIVCVLP</sequence>
<evidence type="ECO:0008006" key="4">
    <source>
        <dbReference type="Google" id="ProtNLM"/>
    </source>
</evidence>
<dbReference type="AlphaFoldDB" id="A0A517SRD4"/>
<dbReference type="PROSITE" id="PS51257">
    <property type="entry name" value="PROKAR_LIPOPROTEIN"/>
    <property type="match status" value="1"/>
</dbReference>
<dbReference type="Proteomes" id="UP000315003">
    <property type="component" value="Chromosome"/>
</dbReference>
<dbReference type="EMBL" id="CP036272">
    <property type="protein sequence ID" value="QDT58692.1"/>
    <property type="molecule type" value="Genomic_DNA"/>
</dbReference>
<keyword evidence="3" id="KW-1185">Reference proteome</keyword>
<gene>
    <name evidence="2" type="ORF">SV7mr_11850</name>
</gene>
<dbReference type="OrthoDB" id="207797at2"/>
<evidence type="ECO:0000256" key="1">
    <source>
        <dbReference type="SAM" id="SignalP"/>
    </source>
</evidence>
<feature type="chain" id="PRO_5022018967" description="Porin subfamily protein" evidence="1">
    <location>
        <begin position="33"/>
        <end position="538"/>
    </location>
</feature>
<proteinExistence type="predicted"/>
<dbReference type="Pfam" id="PF19577">
    <property type="entry name" value="DcaP"/>
    <property type="match status" value="1"/>
</dbReference>
<feature type="signal peptide" evidence="1">
    <location>
        <begin position="1"/>
        <end position="32"/>
    </location>
</feature>
<dbReference type="RefSeq" id="WP_145270001.1">
    <property type="nucleotide sequence ID" value="NZ_CP036272.1"/>
</dbReference>
<dbReference type="InterPro" id="IPR045748">
    <property type="entry name" value="DcaP"/>
</dbReference>
<organism evidence="2 3">
    <name type="scientific">Stieleria bergensis</name>
    <dbReference type="NCBI Taxonomy" id="2528025"/>
    <lineage>
        <taxon>Bacteria</taxon>
        <taxon>Pseudomonadati</taxon>
        <taxon>Planctomycetota</taxon>
        <taxon>Planctomycetia</taxon>
        <taxon>Pirellulales</taxon>
        <taxon>Pirellulaceae</taxon>
        <taxon>Stieleria</taxon>
    </lineage>
</organism>
<name>A0A517SRD4_9BACT</name>
<protein>
    <recommendedName>
        <fullName evidence="4">Porin subfamily protein</fullName>
    </recommendedName>
</protein>
<reference evidence="2 3" key="1">
    <citation type="submission" date="2019-02" db="EMBL/GenBank/DDBJ databases">
        <title>Deep-cultivation of Planctomycetes and their phenomic and genomic characterization uncovers novel biology.</title>
        <authorList>
            <person name="Wiegand S."/>
            <person name="Jogler M."/>
            <person name="Boedeker C."/>
            <person name="Pinto D."/>
            <person name="Vollmers J."/>
            <person name="Rivas-Marin E."/>
            <person name="Kohn T."/>
            <person name="Peeters S.H."/>
            <person name="Heuer A."/>
            <person name="Rast P."/>
            <person name="Oberbeckmann S."/>
            <person name="Bunk B."/>
            <person name="Jeske O."/>
            <person name="Meyerdierks A."/>
            <person name="Storesund J.E."/>
            <person name="Kallscheuer N."/>
            <person name="Luecker S."/>
            <person name="Lage O.M."/>
            <person name="Pohl T."/>
            <person name="Merkel B.J."/>
            <person name="Hornburger P."/>
            <person name="Mueller R.-W."/>
            <person name="Bruemmer F."/>
            <person name="Labrenz M."/>
            <person name="Spormann A.M."/>
            <person name="Op den Camp H."/>
            <person name="Overmann J."/>
            <person name="Amann R."/>
            <person name="Jetten M.S.M."/>
            <person name="Mascher T."/>
            <person name="Medema M.H."/>
            <person name="Devos D.P."/>
            <person name="Kaster A.-K."/>
            <person name="Ovreas L."/>
            <person name="Rohde M."/>
            <person name="Galperin M.Y."/>
            <person name="Jogler C."/>
        </authorList>
    </citation>
    <scope>NUCLEOTIDE SEQUENCE [LARGE SCALE GENOMIC DNA]</scope>
    <source>
        <strain evidence="2 3">SV_7m_r</strain>
    </source>
</reference>
<keyword evidence="1" id="KW-0732">Signal</keyword>
<dbReference type="SUPFAM" id="SSF56935">
    <property type="entry name" value="Porins"/>
    <property type="match status" value="1"/>
</dbReference>
<accession>A0A517SRD4</accession>
<evidence type="ECO:0000313" key="2">
    <source>
        <dbReference type="EMBL" id="QDT58692.1"/>
    </source>
</evidence>
<evidence type="ECO:0000313" key="3">
    <source>
        <dbReference type="Proteomes" id="UP000315003"/>
    </source>
</evidence>